<protein>
    <recommendedName>
        <fullName evidence="2">Trimeric autotransporter adhesin YadA-like head domain-containing protein</fullName>
    </recommendedName>
</protein>
<keyword evidence="4" id="KW-1185">Reference proteome</keyword>
<evidence type="ECO:0000259" key="2">
    <source>
        <dbReference type="Pfam" id="PF05658"/>
    </source>
</evidence>
<dbReference type="AlphaFoldDB" id="A0A6B0GEL7"/>
<reference evidence="3 4" key="1">
    <citation type="submission" date="2019-12" db="EMBL/GenBank/DDBJ databases">
        <title>Halocatena pleomorpha gen. nov. sp. nov., an extremely halophilic archaeon of family Halobacteriaceae isolated from saltpan soil.</title>
        <authorList>
            <person name="Pal Y."/>
            <person name="Verma A."/>
            <person name="Krishnamurthi S."/>
            <person name="Kumar P."/>
        </authorList>
    </citation>
    <scope>NUCLEOTIDE SEQUENCE [LARGE SCALE GENOMIC DNA]</scope>
    <source>
        <strain evidence="3 4">JCM 16495</strain>
    </source>
</reference>
<feature type="domain" description="Trimeric autotransporter adhesin YadA-like head" evidence="2">
    <location>
        <begin position="64"/>
        <end position="86"/>
    </location>
</feature>
<dbReference type="Gene3D" id="2.150.10.10">
    <property type="entry name" value="Serralysin-like metalloprotease, C-terminal"/>
    <property type="match status" value="1"/>
</dbReference>
<name>A0A6B0GEL7_9EURY</name>
<organism evidence="3 4">
    <name type="scientific">Halomarina oriensis</name>
    <dbReference type="NCBI Taxonomy" id="671145"/>
    <lineage>
        <taxon>Archaea</taxon>
        <taxon>Methanobacteriati</taxon>
        <taxon>Methanobacteriota</taxon>
        <taxon>Stenosarchaea group</taxon>
        <taxon>Halobacteria</taxon>
        <taxon>Halobacteriales</taxon>
        <taxon>Natronomonadaceae</taxon>
        <taxon>Halomarina</taxon>
    </lineage>
</organism>
<feature type="domain" description="Trimeric autotransporter adhesin YadA-like head" evidence="2">
    <location>
        <begin position="91"/>
        <end position="117"/>
    </location>
</feature>
<dbReference type="RefSeq" id="WP_158202706.1">
    <property type="nucleotide sequence ID" value="NZ_WSZK01000001.1"/>
</dbReference>
<comment type="caution">
    <text evidence="3">The sequence shown here is derived from an EMBL/GenBank/DDBJ whole genome shotgun (WGS) entry which is preliminary data.</text>
</comment>
<proteinExistence type="predicted"/>
<dbReference type="InterPro" id="IPR011049">
    <property type="entry name" value="Serralysin-like_metalloprot_C"/>
</dbReference>
<dbReference type="SUPFAM" id="SSF101967">
    <property type="entry name" value="Adhesin YadA, collagen-binding domain"/>
    <property type="match status" value="1"/>
</dbReference>
<dbReference type="CDD" id="cd12820">
    <property type="entry name" value="LbR_YadA-like"/>
    <property type="match status" value="1"/>
</dbReference>
<dbReference type="Pfam" id="PF05658">
    <property type="entry name" value="YadA_head"/>
    <property type="match status" value="3"/>
</dbReference>
<accession>A0A6B0GEL7</accession>
<dbReference type="OrthoDB" id="386067at2157"/>
<gene>
    <name evidence="3" type="ORF">GQS65_00470</name>
</gene>
<evidence type="ECO:0000256" key="1">
    <source>
        <dbReference type="SAM" id="MobiDB-lite"/>
    </source>
</evidence>
<dbReference type="EMBL" id="WSZK01000001">
    <property type="protein sequence ID" value="MWG32980.1"/>
    <property type="molecule type" value="Genomic_DNA"/>
</dbReference>
<feature type="domain" description="Trimeric autotransporter adhesin YadA-like head" evidence="2">
    <location>
        <begin position="149"/>
        <end position="171"/>
    </location>
</feature>
<evidence type="ECO:0000313" key="3">
    <source>
        <dbReference type="EMBL" id="MWG32980.1"/>
    </source>
</evidence>
<sequence length="236" mass="23271">MSDGYDVLERSGSRDGNTAIHPRRVGSDARPVRSLAFEDDAGDVVDLATALASAGIDLTLGETSGTDSLALGPFSQAQGNHAVALGESASATEVDATALGGSSQALASDTTAVGFGAYVDGIESVAVGRGSYAPGSSVAVGKDAFGYVDGTVALGHNAEAQEAGSLALGTGTVVATVGLARIGTDALAFGATSGTVPDAALSNGEMTVEMNETAGAFVLRGKDSTGTVRTAQVAWQ</sequence>
<dbReference type="GO" id="GO:0019867">
    <property type="term" value="C:outer membrane"/>
    <property type="evidence" value="ECO:0007669"/>
    <property type="project" value="InterPro"/>
</dbReference>
<dbReference type="InterPro" id="IPR008640">
    <property type="entry name" value="Adhesin_Head_dom"/>
</dbReference>
<feature type="region of interest" description="Disordered" evidence="1">
    <location>
        <begin position="1"/>
        <end position="25"/>
    </location>
</feature>
<dbReference type="Proteomes" id="UP000451471">
    <property type="component" value="Unassembled WGS sequence"/>
</dbReference>
<evidence type="ECO:0000313" key="4">
    <source>
        <dbReference type="Proteomes" id="UP000451471"/>
    </source>
</evidence>